<accession>A0A2A2GE93</accession>
<dbReference type="Proteomes" id="UP000218831">
    <property type="component" value="Unassembled WGS sequence"/>
</dbReference>
<dbReference type="EMBL" id="NSKE01000001">
    <property type="protein sequence ID" value="PAU95841.1"/>
    <property type="molecule type" value="Genomic_DNA"/>
</dbReference>
<evidence type="ECO:0000313" key="2">
    <source>
        <dbReference type="Proteomes" id="UP000218831"/>
    </source>
</evidence>
<dbReference type="RefSeq" id="WP_095605085.1">
    <property type="nucleotide sequence ID" value="NZ_NSKE01000001.1"/>
</dbReference>
<evidence type="ECO:0008006" key="3">
    <source>
        <dbReference type="Google" id="ProtNLM"/>
    </source>
</evidence>
<dbReference type="OrthoDB" id="1495269at2"/>
<organism evidence="1 2">
    <name type="scientific">Fodinibius salipaludis</name>
    <dbReference type="NCBI Taxonomy" id="2032627"/>
    <lineage>
        <taxon>Bacteria</taxon>
        <taxon>Pseudomonadati</taxon>
        <taxon>Balneolota</taxon>
        <taxon>Balneolia</taxon>
        <taxon>Balneolales</taxon>
        <taxon>Balneolaceae</taxon>
        <taxon>Fodinibius</taxon>
    </lineage>
</organism>
<evidence type="ECO:0000313" key="1">
    <source>
        <dbReference type="EMBL" id="PAU95841.1"/>
    </source>
</evidence>
<comment type="caution">
    <text evidence="1">The sequence shown here is derived from an EMBL/GenBank/DDBJ whole genome shotgun (WGS) entry which is preliminary data.</text>
</comment>
<keyword evidence="2" id="KW-1185">Reference proteome</keyword>
<sequence length="72" mass="8244">MAPNNVTECICHDREFIEIKQYANQNNVTSLDELQDQDYCSNSCGLCAPYVEIVLETGQTEFVPGEPFRKKR</sequence>
<dbReference type="AlphaFoldDB" id="A0A2A2GE93"/>
<proteinExistence type="predicted"/>
<name>A0A2A2GE93_9BACT</name>
<gene>
    <name evidence="1" type="ORF">CK503_01940</name>
</gene>
<protein>
    <recommendedName>
        <fullName evidence="3">BFD-like [2Fe-2S]-binding domain-containing protein</fullName>
    </recommendedName>
</protein>
<reference evidence="1 2" key="1">
    <citation type="submission" date="2017-08" db="EMBL/GenBank/DDBJ databases">
        <title>Aliifodinibius alkalisoli sp. nov., isolated from saline alkaline soil.</title>
        <authorList>
            <person name="Liu D."/>
            <person name="Zhang G."/>
        </authorList>
    </citation>
    <scope>NUCLEOTIDE SEQUENCE [LARGE SCALE GENOMIC DNA]</scope>
    <source>
        <strain evidence="1 2">WN023</strain>
    </source>
</reference>